<organism evidence="1 2">
    <name type="scientific">Laetiporus sulphureus 93-53</name>
    <dbReference type="NCBI Taxonomy" id="1314785"/>
    <lineage>
        <taxon>Eukaryota</taxon>
        <taxon>Fungi</taxon>
        <taxon>Dikarya</taxon>
        <taxon>Basidiomycota</taxon>
        <taxon>Agaricomycotina</taxon>
        <taxon>Agaricomycetes</taxon>
        <taxon>Polyporales</taxon>
        <taxon>Laetiporus</taxon>
    </lineage>
</organism>
<dbReference type="GeneID" id="63823965"/>
<dbReference type="RefSeq" id="XP_040766261.1">
    <property type="nucleotide sequence ID" value="XM_040906936.1"/>
</dbReference>
<protein>
    <submittedName>
        <fullName evidence="1">Uncharacterized protein</fullName>
    </submittedName>
</protein>
<sequence length="203" mass="21922">MDRLGAKDGCRCNSVSRSLEKCWMEAQNSAPVPFLTSNSPTVQLHPDPYLVMSHASPIKTTLGKVTFVMGAGQSICAGSRVTASTAIEVFADVKDTKQTNAMIEEMVERLGLKLFMSISNAGIAQVQPLLECMPDEPIMWNPHAPVDDNGTFAQQLQQNSLAHIMTIMQQMQKLAGSEEGELTGADVDEGAANMELVHSGVQE</sequence>
<dbReference type="InParanoid" id="A0A165F777"/>
<reference evidence="1 2" key="1">
    <citation type="journal article" date="2016" name="Mol. Biol. Evol.">
        <title>Comparative Genomics of Early-Diverging Mushroom-Forming Fungi Provides Insights into the Origins of Lignocellulose Decay Capabilities.</title>
        <authorList>
            <person name="Nagy L.G."/>
            <person name="Riley R."/>
            <person name="Tritt A."/>
            <person name="Adam C."/>
            <person name="Daum C."/>
            <person name="Floudas D."/>
            <person name="Sun H."/>
            <person name="Yadav J.S."/>
            <person name="Pangilinan J."/>
            <person name="Larsson K.H."/>
            <person name="Matsuura K."/>
            <person name="Barry K."/>
            <person name="Labutti K."/>
            <person name="Kuo R."/>
            <person name="Ohm R.A."/>
            <person name="Bhattacharya S.S."/>
            <person name="Shirouzu T."/>
            <person name="Yoshinaga Y."/>
            <person name="Martin F.M."/>
            <person name="Grigoriev I.V."/>
            <person name="Hibbett D.S."/>
        </authorList>
    </citation>
    <scope>NUCLEOTIDE SEQUENCE [LARGE SCALE GENOMIC DNA]</scope>
    <source>
        <strain evidence="1 2">93-53</strain>
    </source>
</reference>
<evidence type="ECO:0000313" key="2">
    <source>
        <dbReference type="Proteomes" id="UP000076871"/>
    </source>
</evidence>
<keyword evidence="2" id="KW-1185">Reference proteome</keyword>
<accession>A0A165F777</accession>
<name>A0A165F777_9APHY</name>
<evidence type="ECO:0000313" key="1">
    <source>
        <dbReference type="EMBL" id="KZT08521.1"/>
    </source>
</evidence>
<proteinExistence type="predicted"/>
<dbReference type="AlphaFoldDB" id="A0A165F777"/>
<dbReference type="EMBL" id="KV427615">
    <property type="protein sequence ID" value="KZT08521.1"/>
    <property type="molecule type" value="Genomic_DNA"/>
</dbReference>
<gene>
    <name evidence="1" type="ORF">LAESUDRAFT_713006</name>
</gene>
<dbReference type="OrthoDB" id="498125at2759"/>
<dbReference type="Proteomes" id="UP000076871">
    <property type="component" value="Unassembled WGS sequence"/>
</dbReference>